<name>A0A250WRX5_9CHLO</name>
<organism evidence="2 3">
    <name type="scientific">Chlamydomonas eustigma</name>
    <dbReference type="NCBI Taxonomy" id="1157962"/>
    <lineage>
        <taxon>Eukaryota</taxon>
        <taxon>Viridiplantae</taxon>
        <taxon>Chlorophyta</taxon>
        <taxon>core chlorophytes</taxon>
        <taxon>Chlorophyceae</taxon>
        <taxon>CS clade</taxon>
        <taxon>Chlamydomonadales</taxon>
        <taxon>Chlamydomonadaceae</taxon>
        <taxon>Chlamydomonas</taxon>
    </lineage>
</organism>
<protein>
    <submittedName>
        <fullName evidence="2">Uncharacterized protein</fullName>
    </submittedName>
</protein>
<keyword evidence="3" id="KW-1185">Reference proteome</keyword>
<evidence type="ECO:0000313" key="3">
    <source>
        <dbReference type="Proteomes" id="UP000232323"/>
    </source>
</evidence>
<evidence type="ECO:0000256" key="1">
    <source>
        <dbReference type="SAM" id="MobiDB-lite"/>
    </source>
</evidence>
<feature type="region of interest" description="Disordered" evidence="1">
    <location>
        <begin position="337"/>
        <end position="361"/>
    </location>
</feature>
<evidence type="ECO:0000313" key="2">
    <source>
        <dbReference type="EMBL" id="GAX73456.1"/>
    </source>
</evidence>
<accession>A0A250WRX5</accession>
<dbReference type="AlphaFoldDB" id="A0A250WRX5"/>
<dbReference type="Proteomes" id="UP000232323">
    <property type="component" value="Unassembled WGS sequence"/>
</dbReference>
<gene>
    <name evidence="2" type="ORF">CEUSTIGMA_g908.t1</name>
</gene>
<dbReference type="EMBL" id="BEGY01000003">
    <property type="protein sequence ID" value="GAX73456.1"/>
    <property type="molecule type" value="Genomic_DNA"/>
</dbReference>
<feature type="region of interest" description="Disordered" evidence="1">
    <location>
        <begin position="254"/>
        <end position="274"/>
    </location>
</feature>
<proteinExistence type="predicted"/>
<reference evidence="2 3" key="1">
    <citation type="submission" date="2017-08" db="EMBL/GenBank/DDBJ databases">
        <title>Acidophilic green algal genome provides insights into adaptation to an acidic environment.</title>
        <authorList>
            <person name="Hirooka S."/>
            <person name="Hirose Y."/>
            <person name="Kanesaki Y."/>
            <person name="Higuchi S."/>
            <person name="Fujiwara T."/>
            <person name="Onuma R."/>
            <person name="Era A."/>
            <person name="Ohbayashi R."/>
            <person name="Uzuka A."/>
            <person name="Nozaki H."/>
            <person name="Yoshikawa H."/>
            <person name="Miyagishima S.Y."/>
        </authorList>
    </citation>
    <scope>NUCLEOTIDE SEQUENCE [LARGE SCALE GENOMIC DNA]</scope>
    <source>
        <strain evidence="2 3">NIES-2499</strain>
    </source>
</reference>
<sequence>MSDSYEGSHLEVGKSVDLAASASVTAPDLGGDKTHIPTLDSTNPSVNVKVERSRNRAAIRKSKKMADGEMNGYQHDYDQWWPGYLASTLTGWTLNAVNTCFCDKCSRTFSSGISTLQHFQSSYRHFATVEALEASGVLHVYQCSQMMQYNYAMGYYDNGTEQYSEQYNHHSNPPAIAAPVPVHARSSSVSSPSLSNGIAAPPSDVFTASSEVSEQEEQQHTVSATATLPTWQGQQQRGSYRKQYKLRQGVQKHQKHPSAALSSNVAPVKGTPAQPTQTYESAFPALGGVASTSAPRRWTPAFASRKLRTDAPAWAPGQPTDAFLALSIQARVAKEQAPKTATSEVDEGSQAEVGSVEPAQKLETEATVKVEVISDKIEEDMQKVHVQSALSSPAPWSKVLGRKAARAN</sequence>
<comment type="caution">
    <text evidence="2">The sequence shown here is derived from an EMBL/GenBank/DDBJ whole genome shotgun (WGS) entry which is preliminary data.</text>
</comment>